<dbReference type="AlphaFoldDB" id="A0A223HWG5"/>
<evidence type="ECO:0000313" key="3">
    <source>
        <dbReference type="Proteomes" id="UP000214975"/>
    </source>
</evidence>
<proteinExistence type="predicted"/>
<keyword evidence="1" id="KW-0812">Transmembrane</keyword>
<feature type="transmembrane region" description="Helical" evidence="1">
    <location>
        <begin position="20"/>
        <end position="43"/>
    </location>
</feature>
<sequence length="46" mass="5119">MRPKNKGGFHMPEGKGAAWGGGWIWIIIVILIIFLLVPGIFVLDEK</sequence>
<keyword evidence="1" id="KW-0472">Membrane</keyword>
<gene>
    <name evidence="2" type="ORF">Thert_00608</name>
</gene>
<dbReference type="Proteomes" id="UP000214975">
    <property type="component" value="Chromosome"/>
</dbReference>
<accession>A0A223HWG5</accession>
<evidence type="ECO:0000313" key="2">
    <source>
        <dbReference type="EMBL" id="AST56782.1"/>
    </source>
</evidence>
<protein>
    <submittedName>
        <fullName evidence="2">Uncharacterized protein</fullName>
    </submittedName>
</protein>
<keyword evidence="1" id="KW-1133">Transmembrane helix</keyword>
<evidence type="ECO:0000256" key="1">
    <source>
        <dbReference type="SAM" id="Phobius"/>
    </source>
</evidence>
<organism evidence="2 3">
    <name type="scientific">Thermoanaerobacterium thermosaccharolyticum</name>
    <name type="common">Clostridium thermosaccharolyticum</name>
    <dbReference type="NCBI Taxonomy" id="1517"/>
    <lineage>
        <taxon>Bacteria</taxon>
        <taxon>Bacillati</taxon>
        <taxon>Bacillota</taxon>
        <taxon>Clostridia</taxon>
        <taxon>Thermoanaerobacterales</taxon>
        <taxon>Thermoanaerobacteraceae</taxon>
        <taxon>Thermoanaerobacterium</taxon>
    </lineage>
</organism>
<name>A0A223HWG5_THETR</name>
<reference evidence="2 3" key="1">
    <citation type="submission" date="2016-08" db="EMBL/GenBank/DDBJ databases">
        <title>A novel genetic cassette of butanologenic Thermoanaerobacterium thermosaccharolyticum that directly convert cellulose to butanol.</title>
        <authorList>
            <person name="Li T."/>
            <person name="He J."/>
        </authorList>
    </citation>
    <scope>NUCLEOTIDE SEQUENCE [LARGE SCALE GENOMIC DNA]</scope>
    <source>
        <strain evidence="2 3">TG57</strain>
    </source>
</reference>
<dbReference type="EMBL" id="CP016893">
    <property type="protein sequence ID" value="AST56782.1"/>
    <property type="molecule type" value="Genomic_DNA"/>
</dbReference>